<accession>A0A3S4ZNQ2</accession>
<evidence type="ECO:0000313" key="1">
    <source>
        <dbReference type="EMBL" id="VEL07945.1"/>
    </source>
</evidence>
<reference evidence="1" key="1">
    <citation type="submission" date="2018-11" db="EMBL/GenBank/DDBJ databases">
        <authorList>
            <consortium name="Pathogen Informatics"/>
        </authorList>
    </citation>
    <scope>NUCLEOTIDE SEQUENCE</scope>
</reference>
<protein>
    <submittedName>
        <fullName evidence="1">Uncharacterized protein</fullName>
    </submittedName>
</protein>
<evidence type="ECO:0000313" key="2">
    <source>
        <dbReference type="Proteomes" id="UP000784294"/>
    </source>
</evidence>
<dbReference type="EMBL" id="CAAALY010002809">
    <property type="protein sequence ID" value="VEL07945.1"/>
    <property type="molecule type" value="Genomic_DNA"/>
</dbReference>
<comment type="caution">
    <text evidence="1">The sequence shown here is derived from an EMBL/GenBank/DDBJ whole genome shotgun (WGS) entry which is preliminary data.</text>
</comment>
<organism evidence="1 2">
    <name type="scientific">Protopolystoma xenopodis</name>
    <dbReference type="NCBI Taxonomy" id="117903"/>
    <lineage>
        <taxon>Eukaryota</taxon>
        <taxon>Metazoa</taxon>
        <taxon>Spiralia</taxon>
        <taxon>Lophotrochozoa</taxon>
        <taxon>Platyhelminthes</taxon>
        <taxon>Monogenea</taxon>
        <taxon>Polyopisthocotylea</taxon>
        <taxon>Polystomatidea</taxon>
        <taxon>Polystomatidae</taxon>
        <taxon>Protopolystoma</taxon>
    </lineage>
</organism>
<proteinExistence type="predicted"/>
<gene>
    <name evidence="1" type="ORF">PXEA_LOCUS1385</name>
</gene>
<name>A0A3S4ZNQ2_9PLAT</name>
<dbReference type="Proteomes" id="UP000784294">
    <property type="component" value="Unassembled WGS sequence"/>
</dbReference>
<dbReference type="AlphaFoldDB" id="A0A3S4ZNQ2"/>
<keyword evidence="2" id="KW-1185">Reference proteome</keyword>
<sequence>MPLSEIGEEGPECCERINTLCLFLSKNETILDCLSLTDLRGRVCNALMGTSFFPVHSNLAPWMHLVICIRITFSCFIPGLACGVKFTGPSQIALTFA</sequence>